<comment type="similarity">
    <text evidence="2">Belongs to the ABC-4 integral membrane protein family. LolC/E subfamily.</text>
</comment>
<keyword evidence="4 7" id="KW-0812">Transmembrane</keyword>
<evidence type="ECO:0000256" key="3">
    <source>
        <dbReference type="ARBA" id="ARBA00022475"/>
    </source>
</evidence>
<proteinExistence type="inferred from homology"/>
<evidence type="ECO:0000256" key="1">
    <source>
        <dbReference type="ARBA" id="ARBA00004651"/>
    </source>
</evidence>
<keyword evidence="5 7" id="KW-1133">Transmembrane helix</keyword>
<keyword evidence="10" id="KW-0449">Lipoprotein</keyword>
<comment type="subcellular location">
    <subcellularLocation>
        <location evidence="1">Cell membrane</location>
        <topology evidence="1">Multi-pass membrane protein</topology>
    </subcellularLocation>
</comment>
<evidence type="ECO:0000256" key="4">
    <source>
        <dbReference type="ARBA" id="ARBA00022692"/>
    </source>
</evidence>
<evidence type="ECO:0000313" key="11">
    <source>
        <dbReference type="Proteomes" id="UP000185812"/>
    </source>
</evidence>
<keyword evidence="3" id="KW-1003">Cell membrane</keyword>
<evidence type="ECO:0000259" key="9">
    <source>
        <dbReference type="Pfam" id="PF12704"/>
    </source>
</evidence>
<protein>
    <submittedName>
        <fullName evidence="10">Lipoprotein-releasing system permease protein</fullName>
    </submittedName>
</protein>
<keyword evidence="6 7" id="KW-0472">Membrane</keyword>
<evidence type="ECO:0000313" key="10">
    <source>
        <dbReference type="EMBL" id="SHK88303.1"/>
    </source>
</evidence>
<feature type="transmembrane region" description="Helical" evidence="7">
    <location>
        <begin position="280"/>
        <end position="306"/>
    </location>
</feature>
<dbReference type="Pfam" id="PF12704">
    <property type="entry name" value="MacB_PCD"/>
    <property type="match status" value="1"/>
</dbReference>
<feature type="transmembrane region" description="Helical" evidence="7">
    <location>
        <begin position="327"/>
        <end position="354"/>
    </location>
</feature>
<accession>A0A1M6W3R4</accession>
<dbReference type="EMBL" id="FRAU01000007">
    <property type="protein sequence ID" value="SHK88303.1"/>
    <property type="molecule type" value="Genomic_DNA"/>
</dbReference>
<dbReference type="Proteomes" id="UP000185812">
    <property type="component" value="Unassembled WGS sequence"/>
</dbReference>
<evidence type="ECO:0000256" key="2">
    <source>
        <dbReference type="ARBA" id="ARBA00005236"/>
    </source>
</evidence>
<dbReference type="InterPro" id="IPR051447">
    <property type="entry name" value="Lipoprotein-release_system"/>
</dbReference>
<dbReference type="InterPro" id="IPR025857">
    <property type="entry name" value="MacB_PCD"/>
</dbReference>
<feature type="transmembrane region" description="Helical" evidence="7">
    <location>
        <begin position="374"/>
        <end position="400"/>
    </location>
</feature>
<evidence type="ECO:0000256" key="7">
    <source>
        <dbReference type="SAM" id="Phobius"/>
    </source>
</evidence>
<keyword evidence="11" id="KW-1185">Reference proteome</keyword>
<dbReference type="InterPro" id="IPR003838">
    <property type="entry name" value="ABC3_permease_C"/>
</dbReference>
<dbReference type="GO" id="GO:0098797">
    <property type="term" value="C:plasma membrane protein complex"/>
    <property type="evidence" value="ECO:0007669"/>
    <property type="project" value="TreeGrafter"/>
</dbReference>
<dbReference type="RefSeq" id="WP_072716043.1">
    <property type="nucleotide sequence ID" value="NZ_FRAU01000007.1"/>
</dbReference>
<dbReference type="STRING" id="633813.SAMN04488087_2226"/>
<feature type="transmembrane region" description="Helical" evidence="7">
    <location>
        <begin position="20"/>
        <end position="46"/>
    </location>
</feature>
<dbReference type="GO" id="GO:0044874">
    <property type="term" value="P:lipoprotein localization to outer membrane"/>
    <property type="evidence" value="ECO:0007669"/>
    <property type="project" value="TreeGrafter"/>
</dbReference>
<dbReference type="AlphaFoldDB" id="A0A1M6W3R4"/>
<feature type="domain" description="ABC3 transporter permease C-terminal" evidence="8">
    <location>
        <begin position="284"/>
        <end position="410"/>
    </location>
</feature>
<dbReference type="OrthoDB" id="1522724at2"/>
<feature type="domain" description="MacB-like periplasmic core" evidence="9">
    <location>
        <begin position="25"/>
        <end position="252"/>
    </location>
</feature>
<evidence type="ECO:0000256" key="6">
    <source>
        <dbReference type="ARBA" id="ARBA00023136"/>
    </source>
</evidence>
<reference evidence="11" key="1">
    <citation type="submission" date="2016-11" db="EMBL/GenBank/DDBJ databases">
        <authorList>
            <person name="Varghese N."/>
            <person name="Submissions S."/>
        </authorList>
    </citation>
    <scope>NUCLEOTIDE SEQUENCE [LARGE SCALE GENOMIC DNA]</scope>
    <source>
        <strain evidence="11">DSM 22212</strain>
    </source>
</reference>
<evidence type="ECO:0000256" key="5">
    <source>
        <dbReference type="ARBA" id="ARBA00022989"/>
    </source>
</evidence>
<sequence length="418" mass="45281">MDIRLLLARRYLMARHQVTLIAVITGISVLGVAVGVAALIVVLSVMNGFYRVVRDLLVSVDPHVRIVSVTPGGITVNDSLEQLLRRLPHVTEVTAYVEGKALLLYEGEGEVNKVVVVRGVEPEALRAMGATQVFGSVDLRRREGRPGILVGMPLARRLGLLPASQTEPASPVGLLSAPALEQLLTQPLAPPPLVRFEVRGLYQLTSGYDESHVFVALEEAQRLFRMDHRVDGIALRLDDVSRADAIKAYLQQQLDTTRYRVQTWYDLQRGLYDVMRLEKWGASLILALIVVVAAFSIVGALTMVVIEKRRDIGVLQAMGLSRKQVRQVFLLAGLLIGVAGAGLGLLLGVGLALLQQHFQLVPLPGAEAFLIHAYPVAIEIVDLIGITLAALVLCVLAALYPAARAAAIEPAQAVQLDV</sequence>
<dbReference type="PANTHER" id="PTHR30489">
    <property type="entry name" value="LIPOPROTEIN-RELEASING SYSTEM TRANSMEMBRANE PROTEIN LOLE"/>
    <property type="match status" value="1"/>
</dbReference>
<evidence type="ECO:0000259" key="8">
    <source>
        <dbReference type="Pfam" id="PF02687"/>
    </source>
</evidence>
<gene>
    <name evidence="10" type="ORF">SAMN04488087_2226</name>
</gene>
<dbReference type="PANTHER" id="PTHR30489:SF0">
    <property type="entry name" value="LIPOPROTEIN-RELEASING SYSTEM TRANSMEMBRANE PROTEIN LOLE"/>
    <property type="match status" value="1"/>
</dbReference>
<organism evidence="10 11">
    <name type="scientific">Rhodothermus profundi</name>
    <dbReference type="NCBI Taxonomy" id="633813"/>
    <lineage>
        <taxon>Bacteria</taxon>
        <taxon>Pseudomonadati</taxon>
        <taxon>Rhodothermota</taxon>
        <taxon>Rhodothermia</taxon>
        <taxon>Rhodothermales</taxon>
        <taxon>Rhodothermaceae</taxon>
        <taxon>Rhodothermus</taxon>
    </lineage>
</organism>
<dbReference type="Pfam" id="PF02687">
    <property type="entry name" value="FtsX"/>
    <property type="match status" value="1"/>
</dbReference>
<name>A0A1M6W3R4_9BACT</name>